<feature type="transmembrane region" description="Helical" evidence="12">
    <location>
        <begin position="20"/>
        <end position="41"/>
    </location>
</feature>
<evidence type="ECO:0000256" key="7">
    <source>
        <dbReference type="ARBA" id="ARBA00022989"/>
    </source>
</evidence>
<dbReference type="InterPro" id="IPR036259">
    <property type="entry name" value="MFS_trans_sf"/>
</dbReference>
<dbReference type="InterPro" id="IPR005828">
    <property type="entry name" value="MFS_sugar_transport-like"/>
</dbReference>
<evidence type="ECO:0000256" key="1">
    <source>
        <dbReference type="ARBA" id="ARBA00004651"/>
    </source>
</evidence>
<feature type="transmembrane region" description="Helical" evidence="12">
    <location>
        <begin position="286"/>
        <end position="304"/>
    </location>
</feature>
<feature type="domain" description="Major facilitator superfamily (MFS) profile" evidence="13">
    <location>
        <begin position="20"/>
        <end position="431"/>
    </location>
</feature>
<dbReference type="Gene3D" id="1.20.1250.20">
    <property type="entry name" value="MFS general substrate transporter like domains"/>
    <property type="match status" value="2"/>
</dbReference>
<keyword evidence="7 12" id="KW-1133">Transmembrane helix</keyword>
<feature type="transmembrane region" description="Helical" evidence="12">
    <location>
        <begin position="94"/>
        <end position="114"/>
    </location>
</feature>
<dbReference type="PANTHER" id="PTHR43045">
    <property type="entry name" value="SHIKIMATE TRANSPORTER"/>
    <property type="match status" value="1"/>
</dbReference>
<accession>A0A7T1T335</accession>
<feature type="region of interest" description="Disordered" evidence="11">
    <location>
        <begin position="439"/>
        <end position="462"/>
    </location>
</feature>
<evidence type="ECO:0000259" key="13">
    <source>
        <dbReference type="PROSITE" id="PS50850"/>
    </source>
</evidence>
<evidence type="ECO:0000256" key="9">
    <source>
        <dbReference type="ARBA" id="ARBA00037295"/>
    </source>
</evidence>
<dbReference type="InterPro" id="IPR020846">
    <property type="entry name" value="MFS_dom"/>
</dbReference>
<evidence type="ECO:0000256" key="12">
    <source>
        <dbReference type="SAM" id="Phobius"/>
    </source>
</evidence>
<dbReference type="CDD" id="cd17369">
    <property type="entry name" value="MFS_ShiA_like"/>
    <property type="match status" value="1"/>
</dbReference>
<evidence type="ECO:0000256" key="3">
    <source>
        <dbReference type="ARBA" id="ARBA00022448"/>
    </source>
</evidence>
<feature type="transmembrane region" description="Helical" evidence="12">
    <location>
        <begin position="61"/>
        <end position="82"/>
    </location>
</feature>
<dbReference type="EMBL" id="CP048882">
    <property type="protein sequence ID" value="QPP05496.1"/>
    <property type="molecule type" value="Genomic_DNA"/>
</dbReference>
<dbReference type="GO" id="GO:0005886">
    <property type="term" value="C:plasma membrane"/>
    <property type="evidence" value="ECO:0007669"/>
    <property type="project" value="UniProtKB-SubCell"/>
</dbReference>
<dbReference type="InterPro" id="IPR011701">
    <property type="entry name" value="MFS"/>
</dbReference>
<dbReference type="PROSITE" id="PS50850">
    <property type="entry name" value="MFS"/>
    <property type="match status" value="1"/>
</dbReference>
<evidence type="ECO:0000256" key="6">
    <source>
        <dbReference type="ARBA" id="ARBA00022847"/>
    </source>
</evidence>
<feature type="transmembrane region" description="Helical" evidence="12">
    <location>
        <begin position="250"/>
        <end position="274"/>
    </location>
</feature>
<evidence type="ECO:0000256" key="4">
    <source>
        <dbReference type="ARBA" id="ARBA00022475"/>
    </source>
</evidence>
<keyword evidence="5 12" id="KW-0812">Transmembrane</keyword>
<dbReference type="RefSeq" id="WP_197349007.1">
    <property type="nucleotide sequence ID" value="NZ_CP048882.1"/>
</dbReference>
<feature type="transmembrane region" description="Helical" evidence="12">
    <location>
        <begin position="381"/>
        <end position="403"/>
    </location>
</feature>
<evidence type="ECO:0000313" key="15">
    <source>
        <dbReference type="Proteomes" id="UP000595046"/>
    </source>
</evidence>
<gene>
    <name evidence="14" type="ORF">G4Z16_02810</name>
</gene>
<keyword evidence="3" id="KW-0813">Transport</keyword>
<evidence type="ECO:0000256" key="2">
    <source>
        <dbReference type="ARBA" id="ARBA00008240"/>
    </source>
</evidence>
<comment type="function">
    <text evidence="9">May be a proton symporter involved in the uptake of osmolytes such as proline and glycine betaine.</text>
</comment>
<feature type="transmembrane region" description="Helical" evidence="12">
    <location>
        <begin position="341"/>
        <end position="360"/>
    </location>
</feature>
<feature type="transmembrane region" description="Helical" evidence="12">
    <location>
        <begin position="316"/>
        <end position="335"/>
    </location>
</feature>
<evidence type="ECO:0000313" key="14">
    <source>
        <dbReference type="EMBL" id="QPP05496.1"/>
    </source>
</evidence>
<evidence type="ECO:0000256" key="11">
    <source>
        <dbReference type="SAM" id="MobiDB-lite"/>
    </source>
</evidence>
<dbReference type="Proteomes" id="UP000595046">
    <property type="component" value="Chromosome"/>
</dbReference>
<feature type="transmembrane region" description="Helical" evidence="12">
    <location>
        <begin position="193"/>
        <end position="214"/>
    </location>
</feature>
<feature type="transmembrane region" description="Helical" evidence="12">
    <location>
        <begin position="160"/>
        <end position="181"/>
    </location>
</feature>
<dbReference type="Pfam" id="PF07690">
    <property type="entry name" value="MFS_1"/>
    <property type="match status" value="1"/>
</dbReference>
<dbReference type="GO" id="GO:0015293">
    <property type="term" value="F:symporter activity"/>
    <property type="evidence" value="ECO:0007669"/>
    <property type="project" value="UniProtKB-KW"/>
</dbReference>
<dbReference type="PANTHER" id="PTHR43045:SF1">
    <property type="entry name" value="SHIKIMATE TRANSPORTER"/>
    <property type="match status" value="1"/>
</dbReference>
<dbReference type="AlphaFoldDB" id="A0A7T1T335"/>
<comment type="similarity">
    <text evidence="2">Belongs to the major facilitator superfamily. Metabolite:H+ Symporter (MHS) family (TC 2.A.1.6) family.</text>
</comment>
<keyword evidence="6" id="KW-0769">Symport</keyword>
<organism evidence="14 15">
    <name type="scientific">Streptomyces bathyalis</name>
    <dbReference type="NCBI Taxonomy" id="2710756"/>
    <lineage>
        <taxon>Bacteria</taxon>
        <taxon>Bacillati</taxon>
        <taxon>Actinomycetota</taxon>
        <taxon>Actinomycetes</taxon>
        <taxon>Kitasatosporales</taxon>
        <taxon>Streptomycetaceae</taxon>
        <taxon>Streptomyces</taxon>
    </lineage>
</organism>
<keyword evidence="8 12" id="KW-0472">Membrane</keyword>
<proteinExistence type="inferred from homology"/>
<feature type="transmembrane region" description="Helical" evidence="12">
    <location>
        <begin position="126"/>
        <end position="148"/>
    </location>
</feature>
<evidence type="ECO:0000256" key="8">
    <source>
        <dbReference type="ARBA" id="ARBA00023136"/>
    </source>
</evidence>
<keyword evidence="15" id="KW-1185">Reference proteome</keyword>
<feature type="transmembrane region" description="Helical" evidence="12">
    <location>
        <begin position="409"/>
        <end position="426"/>
    </location>
</feature>
<comment type="subcellular location">
    <subcellularLocation>
        <location evidence="1">Cell membrane</location>
        <topology evidence="1">Multi-pass membrane protein</topology>
    </subcellularLocation>
</comment>
<dbReference type="FunFam" id="1.20.1250.20:FF:000001">
    <property type="entry name" value="Dicarboxylate MFS transporter"/>
    <property type="match status" value="1"/>
</dbReference>
<dbReference type="Pfam" id="PF00083">
    <property type="entry name" value="Sugar_tr"/>
    <property type="match status" value="1"/>
</dbReference>
<keyword evidence="4" id="KW-1003">Cell membrane</keyword>
<protein>
    <recommendedName>
        <fullName evidence="10">Putative proline/betaine transporter</fullName>
    </recommendedName>
</protein>
<sequence length="462" mass="49075">MSAVQPEAPAPTEPRKLRTVVLSSLLGTTVEWYDFFLYSTAAGLVFGELFFPTTNGTLGTMLSFATFAVGFLARPVGGLLFGHIGDRIGRKRTLAFTMSLMGVSTALIGLLPTYEQVGVLAPALLLVLRVAQGVALGGEWAGAVLLAVEFGPNGRKGRFGSYPQIGLALGLALGTGAFALLNNVLSDEAFLGYGWRVAFLVSLVLVAVGLTVRLKIDETPAFRAVAHLRELPQSAPLVELLRARPSRRHVLLGMLARWGEGAAFNTWAVFALTYATTTLHLDRSSVLLSVTAAALVMAVAIPLSGRLTDRQGARRVYFVGMGLFAVSVFPAFWVFGFGGPWGFAAVLVVTLGLVHAYFYGAQGTLFAALFATQVRYTGMSFVYQMSGIFASGITPLIMTALLALGDGTPWAACGYLALTALVSMWATSRLRERDLYVVTGGGPRGDRPEPSAPRSPAVPQTS</sequence>
<evidence type="ECO:0000256" key="10">
    <source>
        <dbReference type="ARBA" id="ARBA00039918"/>
    </source>
</evidence>
<name>A0A7T1T335_9ACTN</name>
<evidence type="ECO:0000256" key="5">
    <source>
        <dbReference type="ARBA" id="ARBA00022692"/>
    </source>
</evidence>
<reference evidence="15" key="1">
    <citation type="submission" date="2020-02" db="EMBL/GenBank/DDBJ databases">
        <title>Streptomyces sp. ASO4wet.</title>
        <authorList>
            <person name="Risdian C."/>
            <person name="Landwehr W."/>
            <person name="Schupp P."/>
            <person name="Wink J."/>
        </authorList>
    </citation>
    <scope>NUCLEOTIDE SEQUENCE [LARGE SCALE GENOMIC DNA]</scope>
    <source>
        <strain evidence="15">ASO4wet</strain>
    </source>
</reference>
<dbReference type="KEGG" id="sbat:G4Z16_02810"/>
<dbReference type="SUPFAM" id="SSF103473">
    <property type="entry name" value="MFS general substrate transporter"/>
    <property type="match status" value="1"/>
</dbReference>